<evidence type="ECO:0000313" key="2">
    <source>
        <dbReference type="Proteomes" id="UP001158730"/>
    </source>
</evidence>
<dbReference type="EMBL" id="JAOBYN010000040">
    <property type="protein sequence ID" value="MDH1057335.1"/>
    <property type="molecule type" value="Genomic_DNA"/>
</dbReference>
<gene>
    <name evidence="1" type="ORF">N5C05_21590</name>
</gene>
<comment type="caution">
    <text evidence="1">The sequence shown here is derived from an EMBL/GenBank/DDBJ whole genome shotgun (WGS) entry which is preliminary data.</text>
</comment>
<dbReference type="Proteomes" id="UP001158730">
    <property type="component" value="Unassembled WGS sequence"/>
</dbReference>
<name>A0AA42N5A0_AQUAC</name>
<dbReference type="RefSeq" id="WP_280055469.1">
    <property type="nucleotide sequence ID" value="NZ_JAOBYN010000040.1"/>
</dbReference>
<dbReference type="AlphaFoldDB" id="A0AA42N5A0"/>
<reference evidence="1" key="1">
    <citation type="submission" date="2022-09" db="EMBL/GenBank/DDBJ databases">
        <title>Intensive care unit water sources are persistently colonized with multi-drug resistant bacteria and are the site of extensive horizontal gene transfer of antibiotic resistance genes.</title>
        <authorList>
            <person name="Diorio-Toth L."/>
        </authorList>
    </citation>
    <scope>NUCLEOTIDE SEQUENCE</scope>
    <source>
        <strain evidence="1">GD03990</strain>
    </source>
</reference>
<proteinExistence type="predicted"/>
<protein>
    <submittedName>
        <fullName evidence="1">Uncharacterized protein</fullName>
    </submittedName>
</protein>
<evidence type="ECO:0000313" key="1">
    <source>
        <dbReference type="EMBL" id="MDH1057335.1"/>
    </source>
</evidence>
<sequence length="154" mass="17121">MLQKIKLCEIAGIHPGFARIERELNLAPTNVPGSALVPDSLLGLLNMVYPILVSERYCVGQTSLYRLLSAHAAPQTWVLCHVLPTKLDEAMLHQLVLIERLVAPGLAQITPQQVRDLYEHLGSVEQIWPHRYRSQAHLARLVGVKPLKGLEGAK</sequence>
<organism evidence="1 2">
    <name type="scientific">Aquipseudomonas alcaligenes</name>
    <name type="common">Pseudomonas alcaligenes</name>
    <dbReference type="NCBI Taxonomy" id="43263"/>
    <lineage>
        <taxon>Bacteria</taxon>
        <taxon>Pseudomonadati</taxon>
        <taxon>Pseudomonadota</taxon>
        <taxon>Gammaproteobacteria</taxon>
        <taxon>Pseudomonadales</taxon>
        <taxon>Pseudomonadaceae</taxon>
        <taxon>Aquipseudomonas</taxon>
    </lineage>
</organism>
<accession>A0AA42N5A0</accession>